<proteinExistence type="predicted"/>
<dbReference type="InterPro" id="IPR029052">
    <property type="entry name" value="Metallo-depent_PP-like"/>
</dbReference>
<dbReference type="SUPFAM" id="SSF56300">
    <property type="entry name" value="Metallo-dependent phosphatases"/>
    <property type="match status" value="1"/>
</dbReference>
<evidence type="ECO:0000313" key="3">
    <source>
        <dbReference type="Proteomes" id="UP000005824"/>
    </source>
</evidence>
<dbReference type="InterPro" id="IPR051918">
    <property type="entry name" value="STPP_CPPED1"/>
</dbReference>
<keyword evidence="3" id="KW-1185">Reference proteome</keyword>
<evidence type="ECO:0000259" key="1">
    <source>
        <dbReference type="Pfam" id="PF00149"/>
    </source>
</evidence>
<dbReference type="PANTHER" id="PTHR43143">
    <property type="entry name" value="METALLOPHOSPHOESTERASE, CALCINEURIN SUPERFAMILY"/>
    <property type="match status" value="1"/>
</dbReference>
<dbReference type="eggNOG" id="COG1409">
    <property type="taxonomic scope" value="Bacteria"/>
</dbReference>
<gene>
    <name evidence="2" type="ORF">CfE428DRAFT_3729</name>
</gene>
<name>B4D491_9BACT</name>
<dbReference type="Proteomes" id="UP000005824">
    <property type="component" value="Unassembled WGS sequence"/>
</dbReference>
<dbReference type="Gene3D" id="3.60.21.10">
    <property type="match status" value="1"/>
</dbReference>
<dbReference type="Pfam" id="PF00149">
    <property type="entry name" value="Metallophos"/>
    <property type="match status" value="1"/>
</dbReference>
<accession>B4D491</accession>
<comment type="caution">
    <text evidence="2">The sequence shown here is derived from an EMBL/GenBank/DDBJ whole genome shotgun (WGS) entry which is preliminary data.</text>
</comment>
<dbReference type="STRING" id="497964.CfE428DRAFT_3729"/>
<dbReference type="InParanoid" id="B4D491"/>
<dbReference type="GO" id="GO:0016787">
    <property type="term" value="F:hydrolase activity"/>
    <property type="evidence" value="ECO:0007669"/>
    <property type="project" value="InterPro"/>
</dbReference>
<feature type="domain" description="Calcineurin-like phosphoesterase" evidence="1">
    <location>
        <begin position="47"/>
        <end position="277"/>
    </location>
</feature>
<reference evidence="2 3" key="1">
    <citation type="journal article" date="2011" name="J. Bacteriol.">
        <title>Genome sequence of Chthoniobacter flavus Ellin428, an aerobic heterotrophic soil bacterium.</title>
        <authorList>
            <person name="Kant R."/>
            <person name="van Passel M.W."/>
            <person name="Palva A."/>
            <person name="Lucas S."/>
            <person name="Lapidus A."/>
            <person name="Glavina Del Rio T."/>
            <person name="Dalin E."/>
            <person name="Tice H."/>
            <person name="Bruce D."/>
            <person name="Goodwin L."/>
            <person name="Pitluck S."/>
            <person name="Larimer F.W."/>
            <person name="Land M.L."/>
            <person name="Hauser L."/>
            <person name="Sangwan P."/>
            <person name="de Vos W.M."/>
            <person name="Janssen P.H."/>
            <person name="Smidt H."/>
        </authorList>
    </citation>
    <scope>NUCLEOTIDE SEQUENCE [LARGE SCALE GENOMIC DNA]</scope>
    <source>
        <strain evidence="2 3">Ellin428</strain>
    </source>
</reference>
<dbReference type="InterPro" id="IPR004843">
    <property type="entry name" value="Calcineurin-like_PHP"/>
</dbReference>
<evidence type="ECO:0000313" key="2">
    <source>
        <dbReference type="EMBL" id="EDY18692.1"/>
    </source>
</evidence>
<dbReference type="EMBL" id="ABVL01000011">
    <property type="protein sequence ID" value="EDY18692.1"/>
    <property type="molecule type" value="Genomic_DNA"/>
</dbReference>
<sequence precursor="true">MKALPRRQFLQTAASAAVGVTLASAVRGEETPPPAQETSSSFSFPLLGDLHFDKLEHHDMEWLDRNKKGDLGQIKNYSRITAEIMPKLFGAVRETVADLNRDAATRVPFVLQVGDLVEGLCGSEERAVRQNQEALDFVRGAQLGVPFVFAKGNHDVTGDGAPEAFAEVCHRFLGEQAVNFTGDGKPKTAANYTIEHGSALFCFFDAYDTQSLASLEAALAKRTARHCFVIIHPPVVPYGARATWNIYGAARDKAKREKLLEMLGRQNAFVLGGHIHRFNTLTRTTAGGGRFVQLAVSSVINAAGTKAKDALSGVGDYNGDQVRVEPAFSPDTEAARRAVYDEERPLVTSFEYADLPGHAVVDVTTARVTARIYAGASRELWRAVDLTALMG</sequence>
<organism evidence="2 3">
    <name type="scientific">Chthoniobacter flavus Ellin428</name>
    <dbReference type="NCBI Taxonomy" id="497964"/>
    <lineage>
        <taxon>Bacteria</taxon>
        <taxon>Pseudomonadati</taxon>
        <taxon>Verrucomicrobiota</taxon>
        <taxon>Spartobacteria</taxon>
        <taxon>Chthoniobacterales</taxon>
        <taxon>Chthoniobacteraceae</taxon>
        <taxon>Chthoniobacter</taxon>
    </lineage>
</organism>
<dbReference type="RefSeq" id="WP_006981054.1">
    <property type="nucleotide sequence ID" value="NZ_ABVL01000011.1"/>
</dbReference>
<dbReference type="AlphaFoldDB" id="B4D491"/>
<dbReference type="PROSITE" id="PS51318">
    <property type="entry name" value="TAT"/>
    <property type="match status" value="1"/>
</dbReference>
<dbReference type="PANTHER" id="PTHR43143:SF1">
    <property type="entry name" value="SERINE_THREONINE-PROTEIN PHOSPHATASE CPPED1"/>
    <property type="match status" value="1"/>
</dbReference>
<protein>
    <submittedName>
        <fullName evidence="2">Metallophosphoesterase</fullName>
    </submittedName>
</protein>
<dbReference type="InterPro" id="IPR006311">
    <property type="entry name" value="TAT_signal"/>
</dbReference>